<dbReference type="EMBL" id="JASJOT010000030">
    <property type="protein sequence ID" value="MDJ1497233.1"/>
    <property type="molecule type" value="Genomic_DNA"/>
</dbReference>
<keyword evidence="3" id="KW-1185">Reference proteome</keyword>
<organism evidence="2 3">
    <name type="scientific">Xanthocytophaga flava</name>
    <dbReference type="NCBI Taxonomy" id="3048013"/>
    <lineage>
        <taxon>Bacteria</taxon>
        <taxon>Pseudomonadati</taxon>
        <taxon>Bacteroidota</taxon>
        <taxon>Cytophagia</taxon>
        <taxon>Cytophagales</taxon>
        <taxon>Rhodocytophagaceae</taxon>
        <taxon>Xanthocytophaga</taxon>
    </lineage>
</organism>
<gene>
    <name evidence="2" type="ORF">QNI19_30120</name>
</gene>
<dbReference type="PROSITE" id="PS50853">
    <property type="entry name" value="FN3"/>
    <property type="match status" value="1"/>
</dbReference>
<dbReference type="Gene3D" id="2.60.40.10">
    <property type="entry name" value="Immunoglobulins"/>
    <property type="match status" value="4"/>
</dbReference>
<protein>
    <recommendedName>
        <fullName evidence="1">Fibronectin type-III domain-containing protein</fullName>
    </recommendedName>
</protein>
<sequence>MLITLAGCFSALAQDSLQVSVRANVKKDAIQLRWAVNSPLAWKQTNRAGFRIERYTVVRNGQILPQAEKTLLTPEPVKPQPLDKWQTLATQNNYAAIIAQALYGQNFQLSGDDARGVMKMMSMAQELEQRYLVSMYAADLSYPASVMAGWGWEDKTVKSNERYLYRIIPVISGKMVSVKMGSVYVGLADYQPLPQPQDLAAVFGNKSVILAWNYKILGHVYNSYFIEKSTDGKNFTRLSETPFANMNGKNGKPNDRMYYMDTLANNTTTAYYRIIGVTPFSEEGPVSVVVSGEGKNTVAYVPHIQRAVPNAQGGVDINWEFDERGNEHLKRFELQYADNNKGPFVPVLTDITPTTRNITYNQMNVTNYFVIAAIPEDGEPIVSFPVLVQPVDSVPPISPTGLQGVVDSLGVVRLSWTPNHEKDLLGYRIYRAQTKGEELIPLNDVAIRNNHFTDTLEVRNLNSKVYYAITAVDMRYNQSEKSVVAELQKPDVVPPSPPIITSYKLTDKGVQLEWVTGQEENIAALQLYRQEKGSKENTLIYTVTDTNVQSYTDETAEMDRLYGYTIKAVTKNGLSSEPSPIITIRARGQASQMGKITSFTGKRNRKDQSILLSWKHDVKEAKAFELYKGEAGKGLSLWKVTKSFETQIQDIDVKPDVQYEYVIRTVLASGKTGAVAKVNVQN</sequence>
<evidence type="ECO:0000259" key="1">
    <source>
        <dbReference type="PROSITE" id="PS50853"/>
    </source>
</evidence>
<dbReference type="InterPro" id="IPR013783">
    <property type="entry name" value="Ig-like_fold"/>
</dbReference>
<feature type="domain" description="Fibronectin type-III" evidence="1">
    <location>
        <begin position="494"/>
        <end position="589"/>
    </location>
</feature>
<evidence type="ECO:0000313" key="2">
    <source>
        <dbReference type="EMBL" id="MDJ1497233.1"/>
    </source>
</evidence>
<dbReference type="InterPro" id="IPR003961">
    <property type="entry name" value="FN3_dom"/>
</dbReference>
<dbReference type="SMART" id="SM00060">
    <property type="entry name" value="FN3"/>
    <property type="match status" value="3"/>
</dbReference>
<proteinExistence type="predicted"/>
<accession>A0ABT7CTY6</accession>
<evidence type="ECO:0000313" key="3">
    <source>
        <dbReference type="Proteomes" id="UP001228581"/>
    </source>
</evidence>
<comment type="caution">
    <text evidence="2">The sequence shown here is derived from an EMBL/GenBank/DDBJ whole genome shotgun (WGS) entry which is preliminary data.</text>
</comment>
<name>A0ABT7CTY6_9BACT</name>
<reference evidence="2 3" key="1">
    <citation type="submission" date="2023-05" db="EMBL/GenBank/DDBJ databases">
        <authorList>
            <person name="Zhang X."/>
        </authorList>
    </citation>
    <scope>NUCLEOTIDE SEQUENCE [LARGE SCALE GENOMIC DNA]</scope>
    <source>
        <strain evidence="2 3">DM2B3-1</strain>
    </source>
</reference>
<dbReference type="Proteomes" id="UP001228581">
    <property type="component" value="Unassembled WGS sequence"/>
</dbReference>
<dbReference type="SUPFAM" id="SSF49265">
    <property type="entry name" value="Fibronectin type III"/>
    <property type="match status" value="1"/>
</dbReference>
<dbReference type="InterPro" id="IPR036116">
    <property type="entry name" value="FN3_sf"/>
</dbReference>
<dbReference type="RefSeq" id="WP_314002653.1">
    <property type="nucleotide sequence ID" value="NZ_JASJOT010000030.1"/>
</dbReference>